<dbReference type="GO" id="GO:0005524">
    <property type="term" value="F:ATP binding"/>
    <property type="evidence" value="ECO:0007669"/>
    <property type="project" value="UniProtKB-KW"/>
</dbReference>
<keyword evidence="2" id="KW-0547">Nucleotide-binding</keyword>
<dbReference type="InterPro" id="IPR011009">
    <property type="entry name" value="Kinase-like_dom_sf"/>
</dbReference>
<keyword evidence="3" id="KW-0418">Kinase</keyword>
<evidence type="ECO:0000256" key="3">
    <source>
        <dbReference type="ARBA" id="ARBA00022777"/>
    </source>
</evidence>
<organism evidence="6 7">
    <name type="scientific">Dioscorea cayennensis subsp. rotundata</name>
    <name type="common">White Guinea yam</name>
    <name type="synonym">Dioscorea rotundata</name>
    <dbReference type="NCBI Taxonomy" id="55577"/>
    <lineage>
        <taxon>Eukaryota</taxon>
        <taxon>Viridiplantae</taxon>
        <taxon>Streptophyta</taxon>
        <taxon>Embryophyta</taxon>
        <taxon>Tracheophyta</taxon>
        <taxon>Spermatophyta</taxon>
        <taxon>Magnoliopsida</taxon>
        <taxon>Liliopsida</taxon>
        <taxon>Dioscoreales</taxon>
        <taxon>Dioscoreaceae</taxon>
        <taxon>Dioscorea</taxon>
    </lineage>
</organism>
<protein>
    <submittedName>
        <fullName evidence="7">Probable receptor-like protein kinase At1g11050</fullName>
    </submittedName>
</protein>
<accession>A0AB40B825</accession>
<dbReference type="InterPro" id="IPR052059">
    <property type="entry name" value="CR_Ser/Thr_kinase"/>
</dbReference>
<reference evidence="7" key="1">
    <citation type="submission" date="2025-08" db="UniProtKB">
        <authorList>
            <consortium name="RefSeq"/>
        </authorList>
    </citation>
    <scope>IDENTIFICATION</scope>
</reference>
<keyword evidence="6" id="KW-1185">Reference proteome</keyword>
<dbReference type="GeneID" id="120260045"/>
<dbReference type="SUPFAM" id="SSF56112">
    <property type="entry name" value="Protein kinase-like (PK-like)"/>
    <property type="match status" value="1"/>
</dbReference>
<evidence type="ECO:0000256" key="2">
    <source>
        <dbReference type="ARBA" id="ARBA00022741"/>
    </source>
</evidence>
<evidence type="ECO:0000259" key="5">
    <source>
        <dbReference type="PROSITE" id="PS50011"/>
    </source>
</evidence>
<dbReference type="AlphaFoldDB" id="A0AB40B825"/>
<evidence type="ECO:0000256" key="1">
    <source>
        <dbReference type="ARBA" id="ARBA00022679"/>
    </source>
</evidence>
<keyword evidence="4" id="KW-0067">ATP-binding</keyword>
<dbReference type="InterPro" id="IPR000719">
    <property type="entry name" value="Prot_kinase_dom"/>
</dbReference>
<dbReference type="RefSeq" id="XP_039123422.1">
    <property type="nucleotide sequence ID" value="XM_039267488.1"/>
</dbReference>
<dbReference type="GO" id="GO:0004672">
    <property type="term" value="F:protein kinase activity"/>
    <property type="evidence" value="ECO:0007669"/>
    <property type="project" value="InterPro"/>
</dbReference>
<evidence type="ECO:0000313" key="7">
    <source>
        <dbReference type="RefSeq" id="XP_039123422.1"/>
    </source>
</evidence>
<proteinExistence type="predicted"/>
<sequence>MIISDLRHRNLVPLSGCSPDATTTVANVISINEVEIISYLHHRNLVDLHSCCIASPTTTITKVTSSTTSEEKHYTRCCQSPCLHYGVKPTIYDKDIKGTSILLDGEMRARVANFGLARQSREGRSHLSALAVVPRILSSFFLLSLLHVSSMLSICSTVLACFLSLSLMTWSLLWHSVGADGDSGFGPVLQAFIGNTSLSSCSRSCIEFLQKYVTWNFTFVEFQYSLWIL</sequence>
<dbReference type="Gene3D" id="1.10.510.10">
    <property type="entry name" value="Transferase(Phosphotransferase) domain 1"/>
    <property type="match status" value="1"/>
</dbReference>
<feature type="domain" description="Protein kinase" evidence="5">
    <location>
        <begin position="1"/>
        <end position="229"/>
    </location>
</feature>
<keyword evidence="1" id="KW-0808">Transferase</keyword>
<evidence type="ECO:0000313" key="6">
    <source>
        <dbReference type="Proteomes" id="UP001515500"/>
    </source>
</evidence>
<name>A0AB40B825_DIOCR</name>
<dbReference type="PANTHER" id="PTHR47973">
    <property type="entry name" value="CYSTEINE-RICH RECEPTOR-LIKE PROTEIN KINASE 3"/>
    <property type="match status" value="1"/>
</dbReference>
<dbReference type="PROSITE" id="PS50011">
    <property type="entry name" value="PROTEIN_KINASE_DOM"/>
    <property type="match status" value="1"/>
</dbReference>
<evidence type="ECO:0000256" key="4">
    <source>
        <dbReference type="ARBA" id="ARBA00022840"/>
    </source>
</evidence>
<dbReference type="Proteomes" id="UP001515500">
    <property type="component" value="Chromosome 5"/>
</dbReference>
<gene>
    <name evidence="7" type="primary">LOC120260045</name>
</gene>